<dbReference type="GO" id="GO:0000122">
    <property type="term" value="P:negative regulation of transcription by RNA polymerase II"/>
    <property type="evidence" value="ECO:0007669"/>
    <property type="project" value="TreeGrafter"/>
</dbReference>
<keyword evidence="4" id="KW-0539">Nucleus</keyword>
<dbReference type="GO" id="GO:0009880">
    <property type="term" value="P:embryonic pattern specification"/>
    <property type="evidence" value="ECO:0007669"/>
    <property type="project" value="TreeGrafter"/>
</dbReference>
<dbReference type="GO" id="GO:0005634">
    <property type="term" value="C:nucleus"/>
    <property type="evidence" value="ECO:0007669"/>
    <property type="project" value="UniProtKB-SubCell"/>
</dbReference>
<dbReference type="PANTHER" id="PTHR16770">
    <property type="entry name" value="PROTEIN RIPPLY-LIKE"/>
    <property type="match status" value="1"/>
</dbReference>
<sequence>MRPAPRVRVGPPARRWGRRGREMPWAKPSALCPAPHAPRPAGAPRGRGFSGRLSPRRLLWPRSKSFDYLYSVGEKLLENFPVQATLSLYDDSDILPFLVRMCLSNLGFLGRDLALTGLGAVQVQQRPAPSS</sequence>
<dbReference type="Pfam" id="PF14998">
    <property type="entry name" value="Ripply"/>
    <property type="match status" value="1"/>
</dbReference>
<accession>A0A8B9QGD2</accession>
<reference evidence="6" key="2">
    <citation type="submission" date="2025-09" db="UniProtKB">
        <authorList>
            <consortium name="Ensembl"/>
        </authorList>
    </citation>
    <scope>IDENTIFICATION</scope>
</reference>
<evidence type="ECO:0000256" key="5">
    <source>
        <dbReference type="SAM" id="MobiDB-lite"/>
    </source>
</evidence>
<feature type="compositionally biased region" description="Low complexity" evidence="5">
    <location>
        <begin position="39"/>
        <end position="54"/>
    </location>
</feature>
<evidence type="ECO:0000313" key="7">
    <source>
        <dbReference type="Proteomes" id="UP000694424"/>
    </source>
</evidence>
<evidence type="ECO:0000256" key="1">
    <source>
        <dbReference type="ARBA" id="ARBA00004123"/>
    </source>
</evidence>
<evidence type="ECO:0000256" key="3">
    <source>
        <dbReference type="ARBA" id="ARBA00022473"/>
    </source>
</evidence>
<keyword evidence="7" id="KW-1185">Reference proteome</keyword>
<dbReference type="AlphaFoldDB" id="A0A8B9QGD2"/>
<dbReference type="PANTHER" id="PTHR16770:SF5">
    <property type="entry name" value="PROTEIN RIPPLY1"/>
    <property type="match status" value="1"/>
</dbReference>
<dbReference type="Proteomes" id="UP000694424">
    <property type="component" value="Unplaced"/>
</dbReference>
<evidence type="ECO:0000313" key="6">
    <source>
        <dbReference type="Ensembl" id="ENSAOWP00000024194.1"/>
    </source>
</evidence>
<dbReference type="InterPro" id="IPR028127">
    <property type="entry name" value="Ripply_fam"/>
</dbReference>
<reference evidence="6" key="1">
    <citation type="submission" date="2025-08" db="UniProtKB">
        <authorList>
            <consortium name="Ensembl"/>
        </authorList>
    </citation>
    <scope>IDENTIFICATION</scope>
</reference>
<evidence type="ECO:0000256" key="2">
    <source>
        <dbReference type="ARBA" id="ARBA00006944"/>
    </source>
</evidence>
<comment type="subcellular location">
    <subcellularLocation>
        <location evidence="1">Nucleus</location>
    </subcellularLocation>
</comment>
<protein>
    <submittedName>
        <fullName evidence="6">Uncharacterized protein</fullName>
    </submittedName>
</protein>
<dbReference type="Ensembl" id="ENSAOWT00000027397.1">
    <property type="protein sequence ID" value="ENSAOWP00000024194.1"/>
    <property type="gene ID" value="ENSAOWG00000016339.1"/>
</dbReference>
<keyword evidence="3" id="KW-0217">Developmental protein</keyword>
<feature type="region of interest" description="Disordered" evidence="5">
    <location>
        <begin position="27"/>
        <end position="54"/>
    </location>
</feature>
<organism evidence="6 7">
    <name type="scientific">Apteryx owenii</name>
    <name type="common">Little spotted kiwi</name>
    <dbReference type="NCBI Taxonomy" id="8824"/>
    <lineage>
        <taxon>Eukaryota</taxon>
        <taxon>Metazoa</taxon>
        <taxon>Chordata</taxon>
        <taxon>Craniata</taxon>
        <taxon>Vertebrata</taxon>
        <taxon>Euteleostomi</taxon>
        <taxon>Archelosauria</taxon>
        <taxon>Archosauria</taxon>
        <taxon>Dinosauria</taxon>
        <taxon>Saurischia</taxon>
        <taxon>Theropoda</taxon>
        <taxon>Coelurosauria</taxon>
        <taxon>Aves</taxon>
        <taxon>Palaeognathae</taxon>
        <taxon>Apterygiformes</taxon>
        <taxon>Apterygidae</taxon>
        <taxon>Apteryx</taxon>
    </lineage>
</organism>
<name>A0A8B9QGD2_APTOW</name>
<proteinExistence type="inferred from homology"/>
<evidence type="ECO:0000256" key="4">
    <source>
        <dbReference type="ARBA" id="ARBA00023242"/>
    </source>
</evidence>
<comment type="similarity">
    <text evidence="2">Belongs to the ripply family.</text>
</comment>